<sequence length="360" mass="40957">MRKLGISVFPQHVELQASLDYIELAAKHGFSRIFTCLISANDKEEFSKLEVICKRAKELGFEVIADVDPGVFESLGITYRELEKFKEIGLAGLRLDMGFSGAEEAMMSFDDTDLKIELNISNGTRYVENILSYRPNLANIVGCHNFYPRKYTALSRKHFLKTSKQFKDLNIRTAAFVSSTSGEFGPWFVVDGGLPTLEEHRGLPIAVQAKDLWNTGLIDDVIVGNMFASEEELQSLAALNRNELELTVEFLPETTATEKELVLTQKHFNRGDVSDYVIRSTMTRVNYKQFDFPTHDTDTIERGDITVDNNGYERYKGEMQVALRQMNNSGNTNIVARVIPEEKYLLDSILPWQHFRVIEK</sequence>
<dbReference type="SUPFAM" id="SSF51445">
    <property type="entry name" value="(Trans)glycosidases"/>
    <property type="match status" value="1"/>
</dbReference>
<dbReference type="Proteomes" id="UP000254879">
    <property type="component" value="Unassembled WGS sequence"/>
</dbReference>
<dbReference type="PANTHER" id="PTHR38435:SF1">
    <property type="entry name" value="DUF871 DOMAIN-CONTAINING PROTEIN"/>
    <property type="match status" value="1"/>
</dbReference>
<dbReference type="InterPro" id="IPR043894">
    <property type="entry name" value="MupG_C"/>
</dbReference>
<dbReference type="AlphaFoldDB" id="A0A378M9F1"/>
<dbReference type="InterPro" id="IPR013785">
    <property type="entry name" value="Aldolase_TIM"/>
</dbReference>
<dbReference type="Pfam" id="PF05913">
    <property type="entry name" value="MupG_C"/>
    <property type="match status" value="1"/>
</dbReference>
<evidence type="ECO:0000313" key="3">
    <source>
        <dbReference type="EMBL" id="STY42999.1"/>
    </source>
</evidence>
<name>A0A378M9F1_LISGR</name>
<feature type="domain" description="6-phospho-N-acetylmuramidase C-terminal" evidence="1">
    <location>
        <begin position="244"/>
        <end position="357"/>
    </location>
</feature>
<dbReference type="Pfam" id="PF19200">
    <property type="entry name" value="MupG_N"/>
    <property type="match status" value="1"/>
</dbReference>
<dbReference type="RefSeq" id="WP_115345529.1">
    <property type="nucleotide sequence ID" value="NZ_UGPG01000001.1"/>
</dbReference>
<dbReference type="PANTHER" id="PTHR38435">
    <property type="match status" value="1"/>
</dbReference>
<dbReference type="InterPro" id="IPR017853">
    <property type="entry name" value="GH"/>
</dbReference>
<dbReference type="InterPro" id="IPR029000">
    <property type="entry name" value="Cyclophilin-like_dom_sf"/>
</dbReference>
<dbReference type="InterPro" id="IPR008589">
    <property type="entry name" value="MupG"/>
</dbReference>
<evidence type="ECO:0000259" key="1">
    <source>
        <dbReference type="Pfam" id="PF05913"/>
    </source>
</evidence>
<proteinExistence type="predicted"/>
<dbReference type="Gene3D" id="2.40.100.10">
    <property type="entry name" value="Cyclophilin-like"/>
    <property type="match status" value="1"/>
</dbReference>
<dbReference type="InterPro" id="IPR043797">
    <property type="entry name" value="MupG_N"/>
</dbReference>
<dbReference type="SUPFAM" id="SSF50891">
    <property type="entry name" value="Cyclophilin-like"/>
    <property type="match status" value="1"/>
</dbReference>
<gene>
    <name evidence="3" type="ORF">NCTC10815_00254</name>
</gene>
<protein>
    <submittedName>
        <fullName evidence="3">Uncharacterized conserved protein</fullName>
    </submittedName>
</protein>
<evidence type="ECO:0000259" key="2">
    <source>
        <dbReference type="Pfam" id="PF19200"/>
    </source>
</evidence>
<accession>A0A378M9F1</accession>
<feature type="domain" description="6-phospho-N-acetylmuramidase N-terminal" evidence="2">
    <location>
        <begin position="4"/>
        <end position="237"/>
    </location>
</feature>
<dbReference type="EMBL" id="UGPG01000001">
    <property type="protein sequence ID" value="STY42999.1"/>
    <property type="molecule type" value="Genomic_DNA"/>
</dbReference>
<reference evidence="3 4" key="1">
    <citation type="submission" date="2018-06" db="EMBL/GenBank/DDBJ databases">
        <authorList>
            <consortium name="Pathogen Informatics"/>
            <person name="Doyle S."/>
        </authorList>
    </citation>
    <scope>NUCLEOTIDE SEQUENCE [LARGE SCALE GENOMIC DNA]</scope>
    <source>
        <strain evidence="4">NCTC 10815</strain>
    </source>
</reference>
<evidence type="ECO:0000313" key="4">
    <source>
        <dbReference type="Proteomes" id="UP000254879"/>
    </source>
</evidence>
<dbReference type="Gene3D" id="3.20.20.70">
    <property type="entry name" value="Aldolase class I"/>
    <property type="match status" value="1"/>
</dbReference>
<organism evidence="3 4">
    <name type="scientific">Listeria grayi</name>
    <name type="common">Listeria murrayi</name>
    <dbReference type="NCBI Taxonomy" id="1641"/>
    <lineage>
        <taxon>Bacteria</taxon>
        <taxon>Bacillati</taxon>
        <taxon>Bacillota</taxon>
        <taxon>Bacilli</taxon>
        <taxon>Bacillales</taxon>
        <taxon>Listeriaceae</taxon>
        <taxon>Listeria</taxon>
    </lineage>
</organism>